<gene>
    <name evidence="3" type="ORF">MOQ_008825</name>
</gene>
<feature type="compositionally biased region" description="Acidic residues" evidence="1">
    <location>
        <begin position="128"/>
        <end position="168"/>
    </location>
</feature>
<accession>K2NEI9</accession>
<keyword evidence="2" id="KW-0732">Signal</keyword>
<sequence length="236" mass="24182">MMMTGRVLWVCALCVLWCGVCCGGVTPSAPVVKSDTKNEHQIVSGSSQTSSDTGVSVTENQIKNINGTTVDAGGVRGVTTPALHVDSSKTGVKAGAATLSQAPNSGEATGKVQAETEQSGEKRSKEKEEEENEEEGEVVEDVEEKDEGEGEDAEEDEEGEEEEEEDDKENVTGSQKGMSAGGQEQPSLSSGAEGASNKTNLNSTQATDGSTTASHSTSPVLLLLASCAAAAAVVAA</sequence>
<evidence type="ECO:0000313" key="4">
    <source>
        <dbReference type="Proteomes" id="UP000007350"/>
    </source>
</evidence>
<evidence type="ECO:0000256" key="1">
    <source>
        <dbReference type="SAM" id="MobiDB-lite"/>
    </source>
</evidence>
<dbReference type="AlphaFoldDB" id="K2NEI9"/>
<proteinExistence type="predicted"/>
<organism evidence="3 4">
    <name type="scientific">Trypanosoma cruzi marinkellei</name>
    <dbReference type="NCBI Taxonomy" id="85056"/>
    <lineage>
        <taxon>Eukaryota</taxon>
        <taxon>Discoba</taxon>
        <taxon>Euglenozoa</taxon>
        <taxon>Kinetoplastea</taxon>
        <taxon>Metakinetoplastina</taxon>
        <taxon>Trypanosomatida</taxon>
        <taxon>Trypanosomatidae</taxon>
        <taxon>Trypanosoma</taxon>
        <taxon>Schizotrypanum</taxon>
    </lineage>
</organism>
<name>K2NEI9_TRYCR</name>
<feature type="region of interest" description="Disordered" evidence="1">
    <location>
        <begin position="35"/>
        <end position="56"/>
    </location>
</feature>
<evidence type="ECO:0000256" key="2">
    <source>
        <dbReference type="SAM" id="SignalP"/>
    </source>
</evidence>
<feature type="region of interest" description="Disordered" evidence="1">
    <location>
        <begin position="99"/>
        <end position="217"/>
    </location>
</feature>
<feature type="chain" id="PRO_5003862074" evidence="2">
    <location>
        <begin position="24"/>
        <end position="236"/>
    </location>
</feature>
<keyword evidence="4" id="KW-1185">Reference proteome</keyword>
<evidence type="ECO:0000313" key="3">
    <source>
        <dbReference type="EMBL" id="EKF27452.1"/>
    </source>
</evidence>
<protein>
    <submittedName>
        <fullName evidence="3">Mucin-associated surface protein (MASP), putative</fullName>
    </submittedName>
</protein>
<comment type="caution">
    <text evidence="3">The sequence shown here is derived from an EMBL/GenBank/DDBJ whole genome shotgun (WGS) entry which is preliminary data.</text>
</comment>
<feature type="compositionally biased region" description="Polar residues" evidence="1">
    <location>
        <begin position="41"/>
        <end position="56"/>
    </location>
</feature>
<dbReference type="EMBL" id="AHKC01018170">
    <property type="protein sequence ID" value="EKF27452.1"/>
    <property type="molecule type" value="Genomic_DNA"/>
</dbReference>
<reference evidence="3 4" key="1">
    <citation type="journal article" date="2012" name="BMC Genomics">
        <title>Comparative genomic analysis of human infective Trypanosoma cruzi lineages with the bat-restricted subspecies T. cruzi marinkellei.</title>
        <authorList>
            <person name="Franzen O."/>
            <person name="Talavera-Lopez C."/>
            <person name="Ochaya S."/>
            <person name="Butler C.E."/>
            <person name="Messenger L.A."/>
            <person name="Lewis M.D."/>
            <person name="Llewellyn M.S."/>
            <person name="Marinkelle C.J."/>
            <person name="Tyler K.M."/>
            <person name="Miles M.A."/>
            <person name="Andersson B."/>
        </authorList>
    </citation>
    <scope>NUCLEOTIDE SEQUENCE [LARGE SCALE GENOMIC DNA]</scope>
    <source>
        <strain evidence="3 4">B7</strain>
    </source>
</reference>
<feature type="compositionally biased region" description="Polar residues" evidence="1">
    <location>
        <begin position="172"/>
        <end position="217"/>
    </location>
</feature>
<dbReference type="Proteomes" id="UP000007350">
    <property type="component" value="Unassembled WGS sequence"/>
</dbReference>
<feature type="signal peptide" evidence="2">
    <location>
        <begin position="1"/>
        <end position="23"/>
    </location>
</feature>